<dbReference type="GO" id="GO:0022857">
    <property type="term" value="F:transmembrane transporter activity"/>
    <property type="evidence" value="ECO:0007669"/>
    <property type="project" value="InterPro"/>
</dbReference>
<organism evidence="8 9">
    <name type="scientific">Acidiluteibacter ferrifornacis</name>
    <dbReference type="NCBI Taxonomy" id="2692424"/>
    <lineage>
        <taxon>Bacteria</taxon>
        <taxon>Pseudomonadati</taxon>
        <taxon>Bacteroidota</taxon>
        <taxon>Flavobacteriia</taxon>
        <taxon>Flavobacteriales</taxon>
        <taxon>Cryomorphaceae</taxon>
        <taxon>Acidiluteibacter</taxon>
    </lineage>
</organism>
<dbReference type="Pfam" id="PF07690">
    <property type="entry name" value="MFS_1"/>
    <property type="match status" value="1"/>
</dbReference>
<dbReference type="RefSeq" id="WP_160631112.1">
    <property type="nucleotide sequence ID" value="NZ_WWNE01000003.1"/>
</dbReference>
<evidence type="ECO:0000256" key="4">
    <source>
        <dbReference type="ARBA" id="ARBA00022989"/>
    </source>
</evidence>
<feature type="transmembrane region" description="Helical" evidence="6">
    <location>
        <begin position="228"/>
        <end position="248"/>
    </location>
</feature>
<keyword evidence="2" id="KW-1003">Cell membrane</keyword>
<dbReference type="PANTHER" id="PTHR23513:SF6">
    <property type="entry name" value="MAJOR FACILITATOR SUPERFAMILY ASSOCIATED DOMAIN-CONTAINING PROTEIN"/>
    <property type="match status" value="1"/>
</dbReference>
<dbReference type="PANTHER" id="PTHR23513">
    <property type="entry name" value="INTEGRAL MEMBRANE EFFLUX PROTEIN-RELATED"/>
    <property type="match status" value="1"/>
</dbReference>
<feature type="transmembrane region" description="Helical" evidence="6">
    <location>
        <begin position="320"/>
        <end position="340"/>
    </location>
</feature>
<evidence type="ECO:0000313" key="8">
    <source>
        <dbReference type="EMBL" id="NBG64698.1"/>
    </source>
</evidence>
<evidence type="ECO:0000313" key="9">
    <source>
        <dbReference type="Proteomes" id="UP000470771"/>
    </source>
</evidence>
<name>A0A6N9NDN5_9FLAO</name>
<sequence>MKNKKALYALLTANAISQFAQGISMLAIPWYFAKQLGEASFFATFYAIATFATLFWGLYAGTLIDKFPRKNIFIGLCLVSFAVLASVSGYGFIAGEVPMTLVALVFCFTIFNYNIHYPTLYAFGQEITEKENYGKTNSLLEVIGQTTNVLSGAMAIVLIEGINTSILGYTIQIEAWSIQKIFALDASTYLLAMALIKSIKYIPTVEKVAISKENAWVRLKEGVQFLKANPLIFVFGNASYTVFIFVLVSTHLLWPMYIDQHLHVDGDIYATTKVLYAIGAVVSGFFITKLLKRMNTITAVIILMSIATLAFTLLSISQNVLILLGLGFFFGITNAGVRILRVTYLFNHIPNHIIGRSNSVFQSINIFLRSAFIGLFSLAFFSEGSNIIWAFVIAAIAVVLSIIPLVIYYKKLTDRKITSS</sequence>
<evidence type="ECO:0000256" key="1">
    <source>
        <dbReference type="ARBA" id="ARBA00004651"/>
    </source>
</evidence>
<evidence type="ECO:0000256" key="5">
    <source>
        <dbReference type="ARBA" id="ARBA00023136"/>
    </source>
</evidence>
<reference evidence="8 9" key="1">
    <citation type="submission" date="2019-12" db="EMBL/GenBank/DDBJ databases">
        <authorList>
            <person name="Zhao J."/>
        </authorList>
    </citation>
    <scope>NUCLEOTIDE SEQUENCE [LARGE SCALE GENOMIC DNA]</scope>
    <source>
        <strain evidence="8 9">S-15</strain>
    </source>
</reference>
<feature type="transmembrane region" description="Helical" evidence="6">
    <location>
        <begin position="268"/>
        <end position="287"/>
    </location>
</feature>
<comment type="subcellular location">
    <subcellularLocation>
        <location evidence="1">Cell membrane</location>
        <topology evidence="1">Multi-pass membrane protein</topology>
    </subcellularLocation>
</comment>
<feature type="transmembrane region" description="Helical" evidence="6">
    <location>
        <begin position="39"/>
        <end position="60"/>
    </location>
</feature>
<keyword evidence="3 6" id="KW-0812">Transmembrane</keyword>
<dbReference type="CDD" id="cd06173">
    <property type="entry name" value="MFS_MefA_like"/>
    <property type="match status" value="1"/>
</dbReference>
<feature type="transmembrane region" description="Helical" evidence="6">
    <location>
        <begin position="99"/>
        <end position="115"/>
    </location>
</feature>
<gene>
    <name evidence="8" type="ORF">GQN54_01125</name>
</gene>
<keyword evidence="4 6" id="KW-1133">Transmembrane helix</keyword>
<dbReference type="SUPFAM" id="SSF103473">
    <property type="entry name" value="MFS general substrate transporter"/>
    <property type="match status" value="1"/>
</dbReference>
<dbReference type="Proteomes" id="UP000470771">
    <property type="component" value="Unassembled WGS sequence"/>
</dbReference>
<dbReference type="InterPro" id="IPR020846">
    <property type="entry name" value="MFS_dom"/>
</dbReference>
<feature type="transmembrane region" description="Helical" evidence="6">
    <location>
        <begin position="7"/>
        <end position="33"/>
    </location>
</feature>
<evidence type="ECO:0000256" key="6">
    <source>
        <dbReference type="SAM" id="Phobius"/>
    </source>
</evidence>
<dbReference type="EMBL" id="WWNE01000003">
    <property type="protein sequence ID" value="NBG64698.1"/>
    <property type="molecule type" value="Genomic_DNA"/>
</dbReference>
<feature type="transmembrane region" description="Helical" evidence="6">
    <location>
        <begin position="294"/>
        <end position="314"/>
    </location>
</feature>
<dbReference type="Gene3D" id="1.20.1250.20">
    <property type="entry name" value="MFS general substrate transporter like domains"/>
    <property type="match status" value="1"/>
</dbReference>
<comment type="caution">
    <text evidence="8">The sequence shown here is derived from an EMBL/GenBank/DDBJ whole genome shotgun (WGS) entry which is preliminary data.</text>
</comment>
<evidence type="ECO:0000256" key="2">
    <source>
        <dbReference type="ARBA" id="ARBA00022475"/>
    </source>
</evidence>
<feature type="transmembrane region" description="Helical" evidence="6">
    <location>
        <begin position="72"/>
        <end position="93"/>
    </location>
</feature>
<dbReference type="GO" id="GO:0005886">
    <property type="term" value="C:plasma membrane"/>
    <property type="evidence" value="ECO:0007669"/>
    <property type="project" value="UniProtKB-SubCell"/>
</dbReference>
<feature type="transmembrane region" description="Helical" evidence="6">
    <location>
        <begin position="360"/>
        <end position="381"/>
    </location>
</feature>
<keyword evidence="9" id="KW-1185">Reference proteome</keyword>
<feature type="domain" description="Major facilitator superfamily (MFS) profile" evidence="7">
    <location>
        <begin position="6"/>
        <end position="413"/>
    </location>
</feature>
<dbReference type="InterPro" id="IPR036259">
    <property type="entry name" value="MFS_trans_sf"/>
</dbReference>
<feature type="transmembrane region" description="Helical" evidence="6">
    <location>
        <begin position="387"/>
        <end position="409"/>
    </location>
</feature>
<protein>
    <submittedName>
        <fullName evidence="8">MFS transporter</fullName>
    </submittedName>
</protein>
<evidence type="ECO:0000256" key="3">
    <source>
        <dbReference type="ARBA" id="ARBA00022692"/>
    </source>
</evidence>
<keyword evidence="5 6" id="KW-0472">Membrane</keyword>
<accession>A0A6N9NDN5</accession>
<dbReference type="InterPro" id="IPR011701">
    <property type="entry name" value="MFS"/>
</dbReference>
<dbReference type="PROSITE" id="PS50850">
    <property type="entry name" value="MFS"/>
    <property type="match status" value="1"/>
</dbReference>
<evidence type="ECO:0000259" key="7">
    <source>
        <dbReference type="PROSITE" id="PS50850"/>
    </source>
</evidence>
<dbReference type="AlphaFoldDB" id="A0A6N9NDN5"/>
<proteinExistence type="predicted"/>